<dbReference type="GO" id="GO:0003700">
    <property type="term" value="F:DNA-binding transcription factor activity"/>
    <property type="evidence" value="ECO:0007669"/>
    <property type="project" value="InterPro"/>
</dbReference>
<dbReference type="SUPFAM" id="SSF53850">
    <property type="entry name" value="Periplasmic binding protein-like II"/>
    <property type="match status" value="1"/>
</dbReference>
<keyword evidence="3" id="KW-0238">DNA-binding</keyword>
<dbReference type="PRINTS" id="PR00039">
    <property type="entry name" value="HTHLYSR"/>
</dbReference>
<dbReference type="Gene3D" id="1.10.10.10">
    <property type="entry name" value="Winged helix-like DNA-binding domain superfamily/Winged helix DNA-binding domain"/>
    <property type="match status" value="1"/>
</dbReference>
<dbReference type="GO" id="GO:0032993">
    <property type="term" value="C:protein-DNA complex"/>
    <property type="evidence" value="ECO:0007669"/>
    <property type="project" value="TreeGrafter"/>
</dbReference>
<dbReference type="CDD" id="cd08451">
    <property type="entry name" value="PBP2_BudR"/>
    <property type="match status" value="1"/>
</dbReference>
<dbReference type="EMBL" id="AEUP01000030">
    <property type="protein sequence ID" value="EGE47199.1"/>
    <property type="molecule type" value="Genomic_DNA"/>
</dbReference>
<evidence type="ECO:0000256" key="1">
    <source>
        <dbReference type="ARBA" id="ARBA00009437"/>
    </source>
</evidence>
<dbReference type="InterPro" id="IPR000847">
    <property type="entry name" value="LysR_HTH_N"/>
</dbReference>
<accession>F1YV94</accession>
<dbReference type="GO" id="GO:0003677">
    <property type="term" value="F:DNA binding"/>
    <property type="evidence" value="ECO:0007669"/>
    <property type="project" value="UniProtKB-KW"/>
</dbReference>
<proteinExistence type="inferred from homology"/>
<dbReference type="InterPro" id="IPR005119">
    <property type="entry name" value="LysR_subst-bd"/>
</dbReference>
<feature type="domain" description="HTH lysR-type" evidence="5">
    <location>
        <begin position="21"/>
        <end position="78"/>
    </location>
</feature>
<dbReference type="Pfam" id="PF03466">
    <property type="entry name" value="LysR_substrate"/>
    <property type="match status" value="1"/>
</dbReference>
<dbReference type="Gene3D" id="3.40.190.10">
    <property type="entry name" value="Periplasmic binding protein-like II"/>
    <property type="match status" value="2"/>
</dbReference>
<dbReference type="AlphaFoldDB" id="F1YV94"/>
<dbReference type="InterPro" id="IPR037410">
    <property type="entry name" value="BudR_PBP2"/>
</dbReference>
<dbReference type="PANTHER" id="PTHR30346:SF30">
    <property type="entry name" value="SMALL NEUTRAL PROTEASE REGULATORY PROTEIN"/>
    <property type="match status" value="1"/>
</dbReference>
<reference evidence="6 7" key="1">
    <citation type="journal article" date="2011" name="Science">
        <title>Drosophila microbiome modulates host developmental and metabolic homeostasis via insulin signaling.</title>
        <authorList>
            <person name="Shin S.C."/>
            <person name="Kim S.H."/>
            <person name="You H."/>
            <person name="Kim B."/>
            <person name="Kim A.C."/>
            <person name="Lee K.A."/>
            <person name="Yoon J.H."/>
            <person name="Ryu J.H."/>
            <person name="Lee W.J."/>
        </authorList>
    </citation>
    <scope>NUCLEOTIDE SEQUENCE [LARGE SCALE GENOMIC DNA]</scope>
    <source>
        <strain evidence="6 7">DM001</strain>
    </source>
</reference>
<dbReference type="InterPro" id="IPR036390">
    <property type="entry name" value="WH_DNA-bd_sf"/>
</dbReference>
<comment type="caution">
    <text evidence="6">The sequence shown here is derived from an EMBL/GenBank/DDBJ whole genome shotgun (WGS) entry which is preliminary data.</text>
</comment>
<keyword evidence="2" id="KW-0805">Transcription regulation</keyword>
<dbReference type="FunFam" id="1.10.10.10:FF:000001">
    <property type="entry name" value="LysR family transcriptional regulator"/>
    <property type="match status" value="1"/>
</dbReference>
<evidence type="ECO:0000256" key="4">
    <source>
        <dbReference type="ARBA" id="ARBA00023163"/>
    </source>
</evidence>
<name>F1YV94_9PROT</name>
<gene>
    <name evidence="6" type="primary">budR</name>
    <name evidence="6" type="ORF">APO_1881</name>
</gene>
<dbReference type="Pfam" id="PF00126">
    <property type="entry name" value="HTH_1"/>
    <property type="match status" value="1"/>
</dbReference>
<dbReference type="PROSITE" id="PS50931">
    <property type="entry name" value="HTH_LYSR"/>
    <property type="match status" value="1"/>
</dbReference>
<dbReference type="PANTHER" id="PTHR30346">
    <property type="entry name" value="TRANSCRIPTIONAL DUAL REGULATOR HCAR-RELATED"/>
    <property type="match status" value="1"/>
</dbReference>
<comment type="similarity">
    <text evidence="1">Belongs to the LysR transcriptional regulatory family.</text>
</comment>
<dbReference type="SUPFAM" id="SSF46785">
    <property type="entry name" value="Winged helix' DNA-binding domain"/>
    <property type="match status" value="1"/>
</dbReference>
<organism evidence="6 7">
    <name type="scientific">Acetobacter pomorum DM001</name>
    <dbReference type="NCBI Taxonomy" id="945681"/>
    <lineage>
        <taxon>Bacteria</taxon>
        <taxon>Pseudomonadati</taxon>
        <taxon>Pseudomonadota</taxon>
        <taxon>Alphaproteobacteria</taxon>
        <taxon>Acetobacterales</taxon>
        <taxon>Acetobacteraceae</taxon>
        <taxon>Acetobacter</taxon>
    </lineage>
</organism>
<keyword evidence="4" id="KW-0804">Transcription</keyword>
<evidence type="ECO:0000313" key="6">
    <source>
        <dbReference type="EMBL" id="EGE47199.1"/>
    </source>
</evidence>
<protein>
    <submittedName>
        <fullName evidence="6">HTH-type transcriptional regulator BudR</fullName>
    </submittedName>
</protein>
<evidence type="ECO:0000256" key="2">
    <source>
        <dbReference type="ARBA" id="ARBA00023015"/>
    </source>
</evidence>
<sequence length="333" mass="36501">MAASLPIYIEHVIHMYYIYHMDIRHLRYFVTVAEHGSITRAAEALGIEQPPLSQQIRQLERNLGVTLFERQTRGMKLTEIGEVLLPRARTILDLQAQFLSTAEGLARGERGHIRVGLAGAVPLLPVIPLTIRRFREMAPDVTLSLEESNTPALCAALHEPSVDIAIIRPPFTDPSRLSVFHLLDEPTVIALPRGHRLAKEPVISLDMVADDPLIIFPRELGPGFHDAILSAYQLAGVTPTMGQQAPQIAGTVPLVAAGLGVSVVPRSLSQIHAGGVTFHAISEPAPRATLAVAIRTGQNMPLVTRFVTVLRTACRKWEQRQHDTAPFADSENL</sequence>
<evidence type="ECO:0000256" key="3">
    <source>
        <dbReference type="ARBA" id="ARBA00023125"/>
    </source>
</evidence>
<dbReference type="Proteomes" id="UP000018454">
    <property type="component" value="Unassembled WGS sequence"/>
</dbReference>
<evidence type="ECO:0000259" key="5">
    <source>
        <dbReference type="PROSITE" id="PS50931"/>
    </source>
</evidence>
<evidence type="ECO:0000313" key="7">
    <source>
        <dbReference type="Proteomes" id="UP000018454"/>
    </source>
</evidence>
<dbReference type="InterPro" id="IPR036388">
    <property type="entry name" value="WH-like_DNA-bd_sf"/>
</dbReference>